<dbReference type="SMART" id="SM00382">
    <property type="entry name" value="AAA"/>
    <property type="match status" value="1"/>
</dbReference>
<dbReference type="InterPro" id="IPR027417">
    <property type="entry name" value="P-loop_NTPase"/>
</dbReference>
<evidence type="ECO:0000313" key="10">
    <source>
        <dbReference type="EMBL" id="SHJ21652.1"/>
    </source>
</evidence>
<dbReference type="AlphaFoldDB" id="A0A1M6HHN2"/>
<dbReference type="PROSITE" id="PS50893">
    <property type="entry name" value="ABC_TRANSPORTER_2"/>
    <property type="match status" value="1"/>
</dbReference>
<keyword evidence="6 10" id="KW-0067">ATP-binding</keyword>
<feature type="domain" description="ABC transporter" evidence="9">
    <location>
        <begin position="5"/>
        <end position="219"/>
    </location>
</feature>
<evidence type="ECO:0000256" key="4">
    <source>
        <dbReference type="ARBA" id="ARBA00022475"/>
    </source>
</evidence>
<keyword evidence="4" id="KW-1003">Cell membrane</keyword>
<evidence type="ECO:0000256" key="2">
    <source>
        <dbReference type="ARBA" id="ARBA00005417"/>
    </source>
</evidence>
<keyword evidence="5" id="KW-0547">Nucleotide-binding</keyword>
<organism evidence="10 11">
    <name type="scientific">Dethiosulfatibacter aminovorans DSM 17477</name>
    <dbReference type="NCBI Taxonomy" id="1121476"/>
    <lineage>
        <taxon>Bacteria</taxon>
        <taxon>Bacillati</taxon>
        <taxon>Bacillota</taxon>
        <taxon>Tissierellia</taxon>
        <taxon>Dethiosulfatibacter</taxon>
    </lineage>
</organism>
<proteinExistence type="inferred from homology"/>
<keyword evidence="11" id="KW-1185">Reference proteome</keyword>
<comment type="similarity">
    <text evidence="2">Belongs to the ABC transporter superfamily.</text>
</comment>
<evidence type="ECO:0000256" key="6">
    <source>
        <dbReference type="ARBA" id="ARBA00022840"/>
    </source>
</evidence>
<accession>A0A1M6HHN2</accession>
<gene>
    <name evidence="10" type="ORF">SAMN02745751_02020</name>
</gene>
<keyword evidence="8" id="KW-0472">Membrane</keyword>
<evidence type="ECO:0000256" key="1">
    <source>
        <dbReference type="ARBA" id="ARBA00004202"/>
    </source>
</evidence>
<dbReference type="Gene3D" id="3.40.50.300">
    <property type="entry name" value="P-loop containing nucleotide triphosphate hydrolases"/>
    <property type="match status" value="1"/>
</dbReference>
<evidence type="ECO:0000256" key="3">
    <source>
        <dbReference type="ARBA" id="ARBA00022448"/>
    </source>
</evidence>
<name>A0A1M6HHN2_9FIRM</name>
<dbReference type="InterPro" id="IPR050095">
    <property type="entry name" value="ECF_ABC_transporter_ATP-bd"/>
</dbReference>
<sequence length="220" mass="24898">MTDFITISNMNCSIRDIHILKDISLVFTDKGFTSLTGPNGSGKTTLGKVMTGILPFQSGQVSIEGKDIRSMSLPQIGRKIGYLFQNPDKQIFAPTVFEELAFGMKFKNCGEDEIRERTDEMLDIFDLKSIRDSTSYFLSQGEKQRLAIAAVLLNDPEFLILDEPTTGLDIKRKEDLSRYLDRIKSKVGILMISHDKSFIDRHSDRIIKLEGGCVKYDKRC</sequence>
<dbReference type="InterPro" id="IPR017871">
    <property type="entry name" value="ABC_transporter-like_CS"/>
</dbReference>
<protein>
    <submittedName>
        <fullName evidence="10">Energy-coupling factor transport system ATP-binding protein</fullName>
    </submittedName>
</protein>
<dbReference type="GO" id="GO:0043190">
    <property type="term" value="C:ATP-binding cassette (ABC) transporter complex"/>
    <property type="evidence" value="ECO:0007669"/>
    <property type="project" value="TreeGrafter"/>
</dbReference>
<dbReference type="GO" id="GO:0042626">
    <property type="term" value="F:ATPase-coupled transmembrane transporter activity"/>
    <property type="evidence" value="ECO:0007669"/>
    <property type="project" value="TreeGrafter"/>
</dbReference>
<dbReference type="InterPro" id="IPR015856">
    <property type="entry name" value="ABC_transpr_CbiO/EcfA_su"/>
</dbReference>
<dbReference type="OrthoDB" id="501320at2"/>
<dbReference type="Pfam" id="PF00005">
    <property type="entry name" value="ABC_tran"/>
    <property type="match status" value="1"/>
</dbReference>
<evidence type="ECO:0000256" key="7">
    <source>
        <dbReference type="ARBA" id="ARBA00022967"/>
    </source>
</evidence>
<evidence type="ECO:0000256" key="8">
    <source>
        <dbReference type="ARBA" id="ARBA00023136"/>
    </source>
</evidence>
<dbReference type="PANTHER" id="PTHR43553">
    <property type="entry name" value="HEAVY METAL TRANSPORTER"/>
    <property type="match status" value="1"/>
</dbReference>
<dbReference type="InterPro" id="IPR003439">
    <property type="entry name" value="ABC_transporter-like_ATP-bd"/>
</dbReference>
<dbReference type="InterPro" id="IPR003593">
    <property type="entry name" value="AAA+_ATPase"/>
</dbReference>
<reference evidence="10 11" key="1">
    <citation type="submission" date="2016-11" db="EMBL/GenBank/DDBJ databases">
        <authorList>
            <person name="Jaros S."/>
            <person name="Januszkiewicz K."/>
            <person name="Wedrychowicz H."/>
        </authorList>
    </citation>
    <scope>NUCLEOTIDE SEQUENCE [LARGE SCALE GENOMIC DNA]</scope>
    <source>
        <strain evidence="10 11">DSM 17477</strain>
    </source>
</reference>
<dbReference type="RefSeq" id="WP_073049461.1">
    <property type="nucleotide sequence ID" value="NZ_FQZL01000013.1"/>
</dbReference>
<evidence type="ECO:0000256" key="5">
    <source>
        <dbReference type="ARBA" id="ARBA00022741"/>
    </source>
</evidence>
<dbReference type="STRING" id="1121476.SAMN02745751_02020"/>
<keyword evidence="3" id="KW-0813">Transport</keyword>
<comment type="subcellular location">
    <subcellularLocation>
        <location evidence="1">Cell membrane</location>
        <topology evidence="1">Peripheral membrane protein</topology>
    </subcellularLocation>
</comment>
<evidence type="ECO:0000259" key="9">
    <source>
        <dbReference type="PROSITE" id="PS50893"/>
    </source>
</evidence>
<dbReference type="GO" id="GO:0005524">
    <property type="term" value="F:ATP binding"/>
    <property type="evidence" value="ECO:0007669"/>
    <property type="project" value="UniProtKB-KW"/>
</dbReference>
<evidence type="ECO:0000313" key="11">
    <source>
        <dbReference type="Proteomes" id="UP000184052"/>
    </source>
</evidence>
<dbReference type="SUPFAM" id="SSF52540">
    <property type="entry name" value="P-loop containing nucleoside triphosphate hydrolases"/>
    <property type="match status" value="1"/>
</dbReference>
<dbReference type="CDD" id="cd03225">
    <property type="entry name" value="ABC_cobalt_CbiO_domain1"/>
    <property type="match status" value="1"/>
</dbReference>
<keyword evidence="7" id="KW-1278">Translocase</keyword>
<dbReference type="GO" id="GO:0016887">
    <property type="term" value="F:ATP hydrolysis activity"/>
    <property type="evidence" value="ECO:0007669"/>
    <property type="project" value="InterPro"/>
</dbReference>
<dbReference type="EMBL" id="FQZL01000013">
    <property type="protein sequence ID" value="SHJ21652.1"/>
    <property type="molecule type" value="Genomic_DNA"/>
</dbReference>
<dbReference type="Proteomes" id="UP000184052">
    <property type="component" value="Unassembled WGS sequence"/>
</dbReference>
<dbReference type="PROSITE" id="PS00211">
    <property type="entry name" value="ABC_TRANSPORTER_1"/>
    <property type="match status" value="1"/>
</dbReference>